<proteinExistence type="predicted"/>
<dbReference type="CDD" id="cd24007">
    <property type="entry name" value="ASKHA_NBD_eukNAGK-like"/>
    <property type="match status" value="1"/>
</dbReference>
<dbReference type="PANTHER" id="PTHR43190">
    <property type="entry name" value="N-ACETYL-D-GLUCOSAMINE KINASE"/>
    <property type="match status" value="1"/>
</dbReference>
<dbReference type="PANTHER" id="PTHR43190:SF3">
    <property type="entry name" value="N-ACETYL-D-GLUCOSAMINE KINASE"/>
    <property type="match status" value="1"/>
</dbReference>
<dbReference type="EMBL" id="JACNJN010000120">
    <property type="protein sequence ID" value="MBC8335726.1"/>
    <property type="molecule type" value="Genomic_DNA"/>
</dbReference>
<protein>
    <submittedName>
        <fullName evidence="2">ATPase</fullName>
    </submittedName>
</protein>
<dbReference type="InterPro" id="IPR002731">
    <property type="entry name" value="ATPase_BadF"/>
</dbReference>
<evidence type="ECO:0000313" key="2">
    <source>
        <dbReference type="EMBL" id="MBC8335726.1"/>
    </source>
</evidence>
<dbReference type="Gene3D" id="3.30.420.40">
    <property type="match status" value="2"/>
</dbReference>
<evidence type="ECO:0000259" key="1">
    <source>
        <dbReference type="Pfam" id="PF01869"/>
    </source>
</evidence>
<gene>
    <name evidence="2" type="ORF">H8E29_10695</name>
</gene>
<comment type="caution">
    <text evidence="2">The sequence shown here is derived from an EMBL/GenBank/DDBJ whole genome shotgun (WGS) entry which is preliminary data.</text>
</comment>
<dbReference type="InterPro" id="IPR052519">
    <property type="entry name" value="Euk-type_GlcNAc_Kinase"/>
</dbReference>
<dbReference type="AlphaFoldDB" id="A0A8J6TEY1"/>
<dbReference type="Pfam" id="PF01869">
    <property type="entry name" value="BcrAD_BadFG"/>
    <property type="match status" value="1"/>
</dbReference>
<dbReference type="Proteomes" id="UP000614469">
    <property type="component" value="Unassembled WGS sequence"/>
</dbReference>
<dbReference type="SUPFAM" id="SSF53067">
    <property type="entry name" value="Actin-like ATPase domain"/>
    <property type="match status" value="2"/>
</dbReference>
<feature type="domain" description="ATPase BadF/BadG/BcrA/BcrD type" evidence="1">
    <location>
        <begin position="16"/>
        <end position="309"/>
    </location>
</feature>
<evidence type="ECO:0000313" key="3">
    <source>
        <dbReference type="Proteomes" id="UP000614469"/>
    </source>
</evidence>
<reference evidence="2 3" key="1">
    <citation type="submission" date="2020-08" db="EMBL/GenBank/DDBJ databases">
        <title>Bridging the membrane lipid divide: bacteria of the FCB group superphylum have the potential to synthesize archaeal ether lipids.</title>
        <authorList>
            <person name="Villanueva L."/>
            <person name="Von Meijenfeldt F.A.B."/>
            <person name="Westbye A.B."/>
            <person name="Yadav S."/>
            <person name="Hopmans E.C."/>
            <person name="Dutilh B.E."/>
            <person name="Sinninghe Damste J.S."/>
        </authorList>
    </citation>
    <scope>NUCLEOTIDE SEQUENCE [LARGE SCALE GENOMIC DNA]</scope>
    <source>
        <strain evidence="2">NIOZ-UU36</strain>
    </source>
</reference>
<sequence length="333" mass="35935">MMDSNGVVGSMERYFLGVDIGSTKSHALIADDSGRAIGFGKAGPGNWETVGWENTRQVLQTIVDQAIESSNIARAQIAGAGFGIAGYDWEEDLQPHQEIVDSLRLNAPYQIVNDSIIGLVAGGMKGWGVVISAGTSNNCRGRGQNGEEGRIVGDGIRFGEFGGAYEIVWKAIHAVAAAWTQRSSPTKLTEKFIDITGAADISDLISGIVRDQYSLSAKHAPQIFRIAEEGDEVAQEIIRWAGRELGDLAIGVIRQLNFQNTEFEVILAGSLFKGSNLLSASLKKRVLVEAPKATFVRLKEPPVVGGVLLGMETAGVEIYRYRERLLESSLDLL</sequence>
<organism evidence="2 3">
    <name type="scientific">Candidatus Desulfolinea nitratireducens</name>
    <dbReference type="NCBI Taxonomy" id="2841698"/>
    <lineage>
        <taxon>Bacteria</taxon>
        <taxon>Bacillati</taxon>
        <taxon>Chloroflexota</taxon>
        <taxon>Anaerolineae</taxon>
        <taxon>Anaerolineales</taxon>
        <taxon>Anaerolineales incertae sedis</taxon>
        <taxon>Candidatus Desulfolinea</taxon>
    </lineage>
</organism>
<dbReference type="InterPro" id="IPR043129">
    <property type="entry name" value="ATPase_NBD"/>
</dbReference>
<name>A0A8J6TEY1_9CHLR</name>
<accession>A0A8J6TEY1</accession>